<keyword evidence="2 5" id="KW-0378">Hydrolase</keyword>
<evidence type="ECO:0000256" key="1">
    <source>
        <dbReference type="ARBA" id="ARBA00005336"/>
    </source>
</evidence>
<dbReference type="InterPro" id="IPR001764">
    <property type="entry name" value="Glyco_hydro_3_N"/>
</dbReference>
<dbReference type="PROSITE" id="PS00775">
    <property type="entry name" value="GLYCOSYL_HYDROL_F3"/>
    <property type="match status" value="1"/>
</dbReference>
<protein>
    <submittedName>
        <fullName evidence="5">Glycoside hydrolase family 3 protein</fullName>
    </submittedName>
</protein>
<evidence type="ECO:0000313" key="6">
    <source>
        <dbReference type="Proteomes" id="UP001500121"/>
    </source>
</evidence>
<evidence type="ECO:0000256" key="3">
    <source>
        <dbReference type="ARBA" id="ARBA00023295"/>
    </source>
</evidence>
<dbReference type="EMBL" id="BAABLP010000002">
    <property type="protein sequence ID" value="GAA4741821.1"/>
    <property type="molecule type" value="Genomic_DNA"/>
</dbReference>
<proteinExistence type="inferred from homology"/>
<dbReference type="Pfam" id="PF00933">
    <property type="entry name" value="Glyco_hydro_3"/>
    <property type="match status" value="1"/>
</dbReference>
<dbReference type="InterPro" id="IPR017853">
    <property type="entry name" value="GH"/>
</dbReference>
<dbReference type="InterPro" id="IPR050226">
    <property type="entry name" value="NagZ_Beta-hexosaminidase"/>
</dbReference>
<dbReference type="SUPFAM" id="SSF51445">
    <property type="entry name" value="(Trans)glycosidases"/>
    <property type="match status" value="1"/>
</dbReference>
<dbReference type="Proteomes" id="UP001500121">
    <property type="component" value="Unassembled WGS sequence"/>
</dbReference>
<dbReference type="InterPro" id="IPR019800">
    <property type="entry name" value="Glyco_hydro_3_AS"/>
</dbReference>
<reference evidence="6" key="1">
    <citation type="journal article" date="2019" name="Int. J. Syst. Evol. Microbiol.">
        <title>The Global Catalogue of Microorganisms (GCM) 10K type strain sequencing project: providing services to taxonomists for standard genome sequencing and annotation.</title>
        <authorList>
            <consortium name="The Broad Institute Genomics Platform"/>
            <consortium name="The Broad Institute Genome Sequencing Center for Infectious Disease"/>
            <person name="Wu L."/>
            <person name="Ma J."/>
        </authorList>
    </citation>
    <scope>NUCLEOTIDE SEQUENCE [LARGE SCALE GENOMIC DNA]</scope>
    <source>
        <strain evidence="6">JCM 19015</strain>
    </source>
</reference>
<dbReference type="Gene3D" id="3.20.20.300">
    <property type="entry name" value="Glycoside hydrolase, family 3, N-terminal domain"/>
    <property type="match status" value="1"/>
</dbReference>
<evidence type="ECO:0000259" key="4">
    <source>
        <dbReference type="Pfam" id="PF00933"/>
    </source>
</evidence>
<dbReference type="PANTHER" id="PTHR30480">
    <property type="entry name" value="BETA-HEXOSAMINIDASE-RELATED"/>
    <property type="match status" value="1"/>
</dbReference>
<keyword evidence="6" id="KW-1185">Reference proteome</keyword>
<feature type="domain" description="Glycoside hydrolase family 3 N-terminal" evidence="4">
    <location>
        <begin position="34"/>
        <end position="322"/>
    </location>
</feature>
<comment type="caution">
    <text evidence="5">The sequence shown here is derived from an EMBL/GenBank/DDBJ whole genome shotgun (WGS) entry which is preliminary data.</text>
</comment>
<comment type="similarity">
    <text evidence="1">Belongs to the glycosyl hydrolase 3 family.</text>
</comment>
<gene>
    <name evidence="5" type="ORF">GCM10025783_11320</name>
</gene>
<evidence type="ECO:0000313" key="5">
    <source>
        <dbReference type="EMBL" id="GAA4741821.1"/>
    </source>
</evidence>
<dbReference type="GO" id="GO:0016787">
    <property type="term" value="F:hydrolase activity"/>
    <property type="evidence" value="ECO:0007669"/>
    <property type="project" value="UniProtKB-KW"/>
</dbReference>
<evidence type="ECO:0000256" key="2">
    <source>
        <dbReference type="ARBA" id="ARBA00022801"/>
    </source>
</evidence>
<name>A0ABP8YYY7_9MICO</name>
<keyword evidence="3" id="KW-0326">Glycosidase</keyword>
<dbReference type="InterPro" id="IPR036962">
    <property type="entry name" value="Glyco_hydro_3_N_sf"/>
</dbReference>
<dbReference type="PANTHER" id="PTHR30480:SF16">
    <property type="entry name" value="GLYCOSIDE HYDROLASE FAMILY 3 DOMAIN PROTEIN"/>
    <property type="match status" value="1"/>
</dbReference>
<sequence>MNAEEARRAAAGVLLPGFGGTALPEALAAHLRAGLAGVVLFGANVRDPQQVRALTDAIRAARPEAVVAIDEEGGDVTRLHQREGSPEPGNAVLGRLDDEALTAASAHAIGLELIAAGCTLDLAPTADANVNPDNPVIGARSFGADAALVARHTAAAVHGLQAAGVAACAKHFPGHGDTAVDSHLGLPVIDLDLEALRQRELLPFVAAIEAGVAVVMTSHIVLPRLDPDQPATMSRRILTGLLREELGFGGVVVSDALDMAGASGEIGIPAAAVRSLAAGADLLCLGTDSEPYLDDVLDAVVAAVAAGELPEARLREAADRVRGLADRTGTAEVFPRPDVRIADAFDVQPEAAAALRSTEGWTVVTLDAEPNIAVGAGSWGPAAAAAADPAGPGAFRFSSWPAVALPVDRAAPVPAIDGPVLVLGRDVHRRPHARAAVDALRSGGRTVVAVDMGWPAEDRRYADVATFGASRAVGAALLALLTGTEEPSWRS</sequence>
<dbReference type="RefSeq" id="WP_345480050.1">
    <property type="nucleotide sequence ID" value="NZ_BAABLP010000002.1"/>
</dbReference>
<accession>A0ABP8YYY7</accession>
<organism evidence="5 6">
    <name type="scientific">Amnibacterium soli</name>
    <dbReference type="NCBI Taxonomy" id="1282736"/>
    <lineage>
        <taxon>Bacteria</taxon>
        <taxon>Bacillati</taxon>
        <taxon>Actinomycetota</taxon>
        <taxon>Actinomycetes</taxon>
        <taxon>Micrococcales</taxon>
        <taxon>Microbacteriaceae</taxon>
        <taxon>Amnibacterium</taxon>
    </lineage>
</organism>